<keyword evidence="1 2" id="KW-0808">Transferase</keyword>
<dbReference type="PANTHER" id="PTHR48207:SF4">
    <property type="entry name" value="BLL6097 PROTEIN"/>
    <property type="match status" value="1"/>
</dbReference>
<dbReference type="Pfam" id="PF02515">
    <property type="entry name" value="CoA_transf_3"/>
    <property type="match status" value="1"/>
</dbReference>
<dbReference type="SUPFAM" id="SSF89796">
    <property type="entry name" value="CoA-transferase family III (CaiB/BaiF)"/>
    <property type="match status" value="1"/>
</dbReference>
<dbReference type="GO" id="GO:0008410">
    <property type="term" value="F:CoA-transferase activity"/>
    <property type="evidence" value="ECO:0007669"/>
    <property type="project" value="TreeGrafter"/>
</dbReference>
<evidence type="ECO:0000256" key="1">
    <source>
        <dbReference type="ARBA" id="ARBA00022679"/>
    </source>
</evidence>
<dbReference type="AlphaFoldDB" id="A0A076EIG2"/>
<organism evidence="2 3">
    <name type="scientific">Rhodococcus opacus</name>
    <name type="common">Nocardia opaca</name>
    <dbReference type="NCBI Taxonomy" id="37919"/>
    <lineage>
        <taxon>Bacteria</taxon>
        <taxon>Bacillati</taxon>
        <taxon>Actinomycetota</taxon>
        <taxon>Actinomycetes</taxon>
        <taxon>Mycobacteriales</taxon>
        <taxon>Nocardiaceae</taxon>
        <taxon>Rhodococcus</taxon>
    </lineage>
</organism>
<dbReference type="InterPro" id="IPR003673">
    <property type="entry name" value="CoA-Trfase_fam_III"/>
</dbReference>
<dbReference type="eggNOG" id="COG1804">
    <property type="taxonomic scope" value="Bacteria"/>
</dbReference>
<dbReference type="InterPro" id="IPR050483">
    <property type="entry name" value="CoA-transferase_III_domain"/>
</dbReference>
<proteinExistence type="predicted"/>
<dbReference type="Gene3D" id="3.30.1540.10">
    <property type="entry name" value="formyl-coa transferase, domain 3"/>
    <property type="match status" value="1"/>
</dbReference>
<evidence type="ECO:0000313" key="3">
    <source>
        <dbReference type="Proteomes" id="UP000028488"/>
    </source>
</evidence>
<sequence length="407" mass="44516">MELTPGALHGLRVIDLTTVIMGPFATATLADMGADVIKVESLDGDMSRDIGARRHEGMSALTLNLQRNKRSIAIDLASAEGREILDDLVRNADVLVTNLRPRSRQKLGITYERLSENNPGLILCTAQAYGSETAFRDYPAYDDIVQAASGAAKLAELIDGEPRYAPYVIADKVVGLYIVIAVLAAAMEKNRTGLGQEVDVPMVDAMIGFNLVEHFGGHTFVPVEENFGWARVLTPERVPHQTADGWICIMPYSAKNWNDFFIIAGRADLVNNPRYASVNDRHTHMGELLSAIRAAVPSRTTREWLDLCQTQGIPASDLLDLAHAHENAYVLDQGLITKREHPTEGEYYATRTPFAMSRTPISFSRHAPLLGEDTFTILEDLGYSADRVHALADASVVTATSPQATSS</sequence>
<name>A0A076EIG2_RHOOP</name>
<dbReference type="RefSeq" id="WP_128638337.1">
    <property type="nucleotide sequence ID" value="NZ_CP008947.1"/>
</dbReference>
<dbReference type="EMBL" id="CP008947">
    <property type="protein sequence ID" value="AII03314.1"/>
    <property type="molecule type" value="Genomic_DNA"/>
</dbReference>
<dbReference type="InterPro" id="IPR023606">
    <property type="entry name" value="CoA-Trfase_III_dom_1_sf"/>
</dbReference>
<gene>
    <name evidence="2" type="ORF">EP51_01080</name>
</gene>
<dbReference type="InterPro" id="IPR044855">
    <property type="entry name" value="CoA-Trfase_III_dom3_sf"/>
</dbReference>
<evidence type="ECO:0000313" key="2">
    <source>
        <dbReference type="EMBL" id="AII03314.1"/>
    </source>
</evidence>
<protein>
    <submittedName>
        <fullName evidence="2">CoA-transferase</fullName>
    </submittedName>
</protein>
<dbReference type="PANTHER" id="PTHR48207">
    <property type="entry name" value="SUCCINATE--HYDROXYMETHYLGLUTARATE COA-TRANSFERASE"/>
    <property type="match status" value="1"/>
</dbReference>
<reference evidence="2 3" key="1">
    <citation type="submission" date="2014-07" db="EMBL/GenBank/DDBJ databases">
        <title>Genome Sequence of Rhodococcus opacus Strain R7, a Biodegrader of Mono- and Polycyclic Aromatic Hydrocarbons.</title>
        <authorList>
            <person name="Di Gennaro P."/>
            <person name="Zampolli J."/>
            <person name="Presti I."/>
            <person name="Cappelletti M."/>
            <person name="D'Ursi P."/>
            <person name="Orro A."/>
            <person name="Mezzelani A."/>
            <person name="Milanesi L."/>
        </authorList>
    </citation>
    <scope>NUCLEOTIDE SEQUENCE [LARGE SCALE GENOMIC DNA]</scope>
    <source>
        <strain evidence="2 3">R7</strain>
    </source>
</reference>
<dbReference type="Proteomes" id="UP000028488">
    <property type="component" value="Chromosome"/>
</dbReference>
<dbReference type="Gene3D" id="3.40.50.10540">
    <property type="entry name" value="Crotonobetainyl-coa:carnitine coa-transferase, domain 1"/>
    <property type="match status" value="1"/>
</dbReference>
<accession>A0A076EIG2</accession>